<accession>A0AAD6SK44</accession>
<protein>
    <submittedName>
        <fullName evidence="1">Uncharacterized protein</fullName>
    </submittedName>
</protein>
<dbReference type="EMBL" id="JARJCM010000105">
    <property type="protein sequence ID" value="KAJ7029068.1"/>
    <property type="molecule type" value="Genomic_DNA"/>
</dbReference>
<dbReference type="AlphaFoldDB" id="A0AAD6SK44"/>
<reference evidence="1" key="1">
    <citation type="submission" date="2023-03" db="EMBL/GenBank/DDBJ databases">
        <title>Massive genome expansion in bonnet fungi (Mycena s.s.) driven by repeated elements and novel gene families across ecological guilds.</title>
        <authorList>
            <consortium name="Lawrence Berkeley National Laboratory"/>
            <person name="Harder C.B."/>
            <person name="Miyauchi S."/>
            <person name="Viragh M."/>
            <person name="Kuo A."/>
            <person name="Thoen E."/>
            <person name="Andreopoulos B."/>
            <person name="Lu D."/>
            <person name="Skrede I."/>
            <person name="Drula E."/>
            <person name="Henrissat B."/>
            <person name="Morin E."/>
            <person name="Kohler A."/>
            <person name="Barry K."/>
            <person name="LaButti K."/>
            <person name="Morin E."/>
            <person name="Salamov A."/>
            <person name="Lipzen A."/>
            <person name="Mereny Z."/>
            <person name="Hegedus B."/>
            <person name="Baldrian P."/>
            <person name="Stursova M."/>
            <person name="Weitz H."/>
            <person name="Taylor A."/>
            <person name="Grigoriev I.V."/>
            <person name="Nagy L.G."/>
            <person name="Martin F."/>
            <person name="Kauserud H."/>
        </authorList>
    </citation>
    <scope>NUCLEOTIDE SEQUENCE</scope>
    <source>
        <strain evidence="1">CBHHK200</strain>
    </source>
</reference>
<comment type="caution">
    <text evidence="1">The sequence shown here is derived from an EMBL/GenBank/DDBJ whole genome shotgun (WGS) entry which is preliminary data.</text>
</comment>
<dbReference type="Proteomes" id="UP001218188">
    <property type="component" value="Unassembled WGS sequence"/>
</dbReference>
<dbReference type="Gene3D" id="3.20.20.80">
    <property type="entry name" value="Glycosidases"/>
    <property type="match status" value="1"/>
</dbReference>
<organism evidence="1 2">
    <name type="scientific">Mycena alexandri</name>
    <dbReference type="NCBI Taxonomy" id="1745969"/>
    <lineage>
        <taxon>Eukaryota</taxon>
        <taxon>Fungi</taxon>
        <taxon>Dikarya</taxon>
        <taxon>Basidiomycota</taxon>
        <taxon>Agaricomycotina</taxon>
        <taxon>Agaricomycetes</taxon>
        <taxon>Agaricomycetidae</taxon>
        <taxon>Agaricales</taxon>
        <taxon>Marasmiineae</taxon>
        <taxon>Mycenaceae</taxon>
        <taxon>Mycena</taxon>
    </lineage>
</organism>
<evidence type="ECO:0000313" key="1">
    <source>
        <dbReference type="EMBL" id="KAJ7029068.1"/>
    </source>
</evidence>
<keyword evidence="2" id="KW-1185">Reference proteome</keyword>
<gene>
    <name evidence="1" type="ORF">C8F04DRAFT_1117433</name>
</gene>
<name>A0AAD6SK44_9AGAR</name>
<evidence type="ECO:0000313" key="2">
    <source>
        <dbReference type="Proteomes" id="UP001218188"/>
    </source>
</evidence>
<sequence>MDGGSLSSQYLSMYVSYLLKCVQGFKSEGLTLPYAISIQNQLQNSQTSYPTARIESNEDLARAPDSTQAQAFASSREFARAESWIEREFARARAWLESLERR</sequence>
<proteinExistence type="predicted"/>